<dbReference type="GO" id="GO:0008233">
    <property type="term" value="F:peptidase activity"/>
    <property type="evidence" value="ECO:0007669"/>
    <property type="project" value="UniProtKB-KW"/>
</dbReference>
<dbReference type="PROSITE" id="PS51276">
    <property type="entry name" value="PEPTIDASE_C56_PFPI"/>
    <property type="match status" value="1"/>
</dbReference>
<organism evidence="3 4">
    <name type="scientific">Pseudobythopirellula maris</name>
    <dbReference type="NCBI Taxonomy" id="2527991"/>
    <lineage>
        <taxon>Bacteria</taxon>
        <taxon>Pseudomonadati</taxon>
        <taxon>Planctomycetota</taxon>
        <taxon>Planctomycetia</taxon>
        <taxon>Pirellulales</taxon>
        <taxon>Lacipirellulaceae</taxon>
        <taxon>Pseudobythopirellula</taxon>
    </lineage>
</organism>
<dbReference type="Proteomes" id="UP000315440">
    <property type="component" value="Unassembled WGS sequence"/>
</dbReference>
<dbReference type="InterPro" id="IPR002818">
    <property type="entry name" value="DJ-1/PfpI"/>
</dbReference>
<dbReference type="Pfam" id="PF01965">
    <property type="entry name" value="DJ-1_PfpI"/>
    <property type="match status" value="1"/>
</dbReference>
<dbReference type="CDD" id="cd03169">
    <property type="entry name" value="GATase1_PfpI_1"/>
    <property type="match status" value="1"/>
</dbReference>
<dbReference type="GO" id="GO:0006508">
    <property type="term" value="P:proteolysis"/>
    <property type="evidence" value="ECO:0007669"/>
    <property type="project" value="UniProtKB-KW"/>
</dbReference>
<keyword evidence="3" id="KW-0378">Hydrolase</keyword>
<dbReference type="InterPro" id="IPR006286">
    <property type="entry name" value="C56_PfpI-like"/>
</dbReference>
<dbReference type="NCBIfam" id="TIGR01382">
    <property type="entry name" value="PfpI"/>
    <property type="match status" value="1"/>
</dbReference>
<evidence type="ECO:0000313" key="4">
    <source>
        <dbReference type="Proteomes" id="UP000315440"/>
    </source>
</evidence>
<evidence type="ECO:0000256" key="1">
    <source>
        <dbReference type="ARBA" id="ARBA00008542"/>
    </source>
</evidence>
<dbReference type="OrthoDB" id="9800516at2"/>
<dbReference type="EC" id="3.2.-.-" evidence="3"/>
<dbReference type="GO" id="GO:0016798">
    <property type="term" value="F:hydrolase activity, acting on glycosyl bonds"/>
    <property type="evidence" value="ECO:0007669"/>
    <property type="project" value="UniProtKB-KW"/>
</dbReference>
<accession>A0A5C5ZU43</accession>
<sequence>MPKKVLLIVGDFVEDYEVMAPFQMLGMVGLEPLAVCPDKRAGDFVTTAIHDFEGHQTYSEKRGHNFRLNATFADISADDFAGLLIPGGRAPEYLRVDERVLALVRAFFAAGKPVAATCHAAQLLAAAGVIEGRRLQAYPACRPDVELAGGVWDEPSEGLDSVCVDGNLVTAPAWPANGPWVRAFVEQLGVTISC</sequence>
<evidence type="ECO:0000313" key="3">
    <source>
        <dbReference type="EMBL" id="TWT90605.1"/>
    </source>
</evidence>
<dbReference type="AlphaFoldDB" id="A0A5C5ZU43"/>
<protein>
    <submittedName>
        <fullName evidence="3">Putative cysteine protease YraA</fullName>
        <ecNumber evidence="3">3.2.-.-</ecNumber>
    </submittedName>
</protein>
<dbReference type="InterPro" id="IPR029062">
    <property type="entry name" value="Class_I_gatase-like"/>
</dbReference>
<dbReference type="RefSeq" id="WP_146397620.1">
    <property type="nucleotide sequence ID" value="NZ_SJPQ01000001.1"/>
</dbReference>
<comment type="similarity">
    <text evidence="1">Belongs to the peptidase C56 family.</text>
</comment>
<comment type="caution">
    <text evidence="3">The sequence shown here is derived from an EMBL/GenBank/DDBJ whole genome shotgun (WGS) entry which is preliminary data.</text>
</comment>
<proteinExistence type="inferred from homology"/>
<keyword evidence="3" id="KW-0645">Protease</keyword>
<gene>
    <name evidence="3" type="primary">yraA_1</name>
    <name evidence="3" type="ORF">Mal64_09990</name>
</gene>
<reference evidence="3 4" key="1">
    <citation type="submission" date="2019-02" db="EMBL/GenBank/DDBJ databases">
        <title>Deep-cultivation of Planctomycetes and their phenomic and genomic characterization uncovers novel biology.</title>
        <authorList>
            <person name="Wiegand S."/>
            <person name="Jogler M."/>
            <person name="Boedeker C."/>
            <person name="Pinto D."/>
            <person name="Vollmers J."/>
            <person name="Rivas-Marin E."/>
            <person name="Kohn T."/>
            <person name="Peeters S.H."/>
            <person name="Heuer A."/>
            <person name="Rast P."/>
            <person name="Oberbeckmann S."/>
            <person name="Bunk B."/>
            <person name="Jeske O."/>
            <person name="Meyerdierks A."/>
            <person name="Storesund J.E."/>
            <person name="Kallscheuer N."/>
            <person name="Luecker S."/>
            <person name="Lage O.M."/>
            <person name="Pohl T."/>
            <person name="Merkel B.J."/>
            <person name="Hornburger P."/>
            <person name="Mueller R.-W."/>
            <person name="Bruemmer F."/>
            <person name="Labrenz M."/>
            <person name="Spormann A.M."/>
            <person name="Op Den Camp H."/>
            <person name="Overmann J."/>
            <person name="Amann R."/>
            <person name="Jetten M.S.M."/>
            <person name="Mascher T."/>
            <person name="Medema M.H."/>
            <person name="Devos D.P."/>
            <person name="Kaster A.-K."/>
            <person name="Ovreas L."/>
            <person name="Rohde M."/>
            <person name="Galperin M.Y."/>
            <person name="Jogler C."/>
        </authorList>
    </citation>
    <scope>NUCLEOTIDE SEQUENCE [LARGE SCALE GENOMIC DNA]</scope>
    <source>
        <strain evidence="3 4">Mal64</strain>
    </source>
</reference>
<dbReference type="Gene3D" id="3.40.50.880">
    <property type="match status" value="1"/>
</dbReference>
<evidence type="ECO:0000259" key="2">
    <source>
        <dbReference type="Pfam" id="PF01965"/>
    </source>
</evidence>
<dbReference type="EMBL" id="SJPQ01000001">
    <property type="protein sequence ID" value="TWT90605.1"/>
    <property type="molecule type" value="Genomic_DNA"/>
</dbReference>
<dbReference type="PANTHER" id="PTHR42733:SF2">
    <property type="entry name" value="DJ-1_THIJ_PFPI FAMILY PROTEIN"/>
    <property type="match status" value="1"/>
</dbReference>
<keyword evidence="4" id="KW-1185">Reference proteome</keyword>
<name>A0A5C5ZU43_9BACT</name>
<feature type="domain" description="DJ-1/PfpI" evidence="2">
    <location>
        <begin position="3"/>
        <end position="187"/>
    </location>
</feature>
<dbReference type="SUPFAM" id="SSF52317">
    <property type="entry name" value="Class I glutamine amidotransferase-like"/>
    <property type="match status" value="1"/>
</dbReference>
<keyword evidence="3" id="KW-0326">Glycosidase</keyword>
<dbReference type="PANTHER" id="PTHR42733">
    <property type="entry name" value="DJ-1 PROTEIN"/>
    <property type="match status" value="1"/>
</dbReference>